<keyword evidence="1" id="KW-0472">Membrane</keyword>
<evidence type="ECO:0000313" key="3">
    <source>
        <dbReference type="Proteomes" id="UP000199126"/>
    </source>
</evidence>
<evidence type="ECO:0000313" key="2">
    <source>
        <dbReference type="EMBL" id="SEP31285.1"/>
    </source>
</evidence>
<proteinExistence type="predicted"/>
<dbReference type="RefSeq" id="WP_089828132.1">
    <property type="nucleotide sequence ID" value="NZ_FODV01000044.1"/>
</dbReference>
<dbReference type="AlphaFoldDB" id="A0A1H8WUF2"/>
<keyword evidence="3" id="KW-1185">Reference proteome</keyword>
<dbReference type="InterPro" id="IPR053824">
    <property type="entry name" value="DUF7010"/>
</dbReference>
<gene>
    <name evidence="2" type="ORF">SAMN04487948_1447</name>
</gene>
<feature type="transmembrane region" description="Helical" evidence="1">
    <location>
        <begin position="79"/>
        <end position="99"/>
    </location>
</feature>
<feature type="transmembrane region" description="Helical" evidence="1">
    <location>
        <begin position="37"/>
        <end position="58"/>
    </location>
</feature>
<keyword evidence="1" id="KW-0812">Transmembrane</keyword>
<dbReference type="EMBL" id="FODV01000044">
    <property type="protein sequence ID" value="SEP31285.1"/>
    <property type="molecule type" value="Genomic_DNA"/>
</dbReference>
<accession>A0A1H8WUF2</accession>
<reference evidence="3" key="1">
    <citation type="submission" date="2016-10" db="EMBL/GenBank/DDBJ databases">
        <authorList>
            <person name="Varghese N."/>
            <person name="Submissions S."/>
        </authorList>
    </citation>
    <scope>NUCLEOTIDE SEQUENCE [LARGE SCALE GENOMIC DNA]</scope>
    <source>
        <strain evidence="3">CGMCC 1.10121</strain>
    </source>
</reference>
<organism evidence="2 3">
    <name type="scientific">Halogranum amylolyticum</name>
    <dbReference type="NCBI Taxonomy" id="660520"/>
    <lineage>
        <taxon>Archaea</taxon>
        <taxon>Methanobacteriati</taxon>
        <taxon>Methanobacteriota</taxon>
        <taxon>Stenosarchaea group</taxon>
        <taxon>Halobacteria</taxon>
        <taxon>Halobacteriales</taxon>
        <taxon>Haloferacaceae</taxon>
    </lineage>
</organism>
<feature type="transmembrane region" description="Helical" evidence="1">
    <location>
        <begin position="154"/>
        <end position="171"/>
    </location>
</feature>
<dbReference type="Proteomes" id="UP000199126">
    <property type="component" value="Unassembled WGS sequence"/>
</dbReference>
<sequence>MEVTKAQREIRSVYINGAVGQAVSGVIWLLSASLGTFLSVQAGVISLFVGGMFIFPLTQVALRLSGRSATVSSENPLDGLAMQVAFIVPLLIPVIGAAALYNINWYYPAFMVVVGVHYLPFVFLYGMKAYAVLAAVLIGGGVTIGWTLPDSFAVGGWVAAIALLVFSLYVWRHD</sequence>
<feature type="transmembrane region" description="Helical" evidence="1">
    <location>
        <begin position="130"/>
        <end position="148"/>
    </location>
</feature>
<keyword evidence="1" id="KW-1133">Transmembrane helix</keyword>
<feature type="transmembrane region" description="Helical" evidence="1">
    <location>
        <begin position="12"/>
        <end position="31"/>
    </location>
</feature>
<dbReference type="Pfam" id="PF22765">
    <property type="entry name" value="DUF7010"/>
    <property type="match status" value="1"/>
</dbReference>
<protein>
    <submittedName>
        <fullName evidence="2">Uncharacterized protein</fullName>
    </submittedName>
</protein>
<name>A0A1H8WUF2_9EURY</name>
<evidence type="ECO:0000256" key="1">
    <source>
        <dbReference type="SAM" id="Phobius"/>
    </source>
</evidence>
<feature type="transmembrane region" description="Helical" evidence="1">
    <location>
        <begin position="105"/>
        <end position="123"/>
    </location>
</feature>